<feature type="compositionally biased region" description="Polar residues" evidence="1">
    <location>
        <begin position="10"/>
        <end position="24"/>
    </location>
</feature>
<name>A0A5C3ETD4_9BASI</name>
<keyword evidence="3" id="KW-1185">Reference proteome</keyword>
<feature type="compositionally biased region" description="Acidic residues" evidence="1">
    <location>
        <begin position="546"/>
        <end position="557"/>
    </location>
</feature>
<feature type="compositionally biased region" description="Low complexity" evidence="1">
    <location>
        <begin position="313"/>
        <end position="323"/>
    </location>
</feature>
<feature type="compositionally biased region" description="Basic and acidic residues" evidence="1">
    <location>
        <begin position="594"/>
        <end position="607"/>
    </location>
</feature>
<feature type="region of interest" description="Disordered" evidence="1">
    <location>
        <begin position="185"/>
        <end position="253"/>
    </location>
</feature>
<feature type="compositionally biased region" description="Low complexity" evidence="1">
    <location>
        <begin position="390"/>
        <end position="399"/>
    </location>
</feature>
<gene>
    <name evidence="2" type="ORF">PSFLO_01075</name>
</gene>
<feature type="compositionally biased region" description="Basic and acidic residues" evidence="1">
    <location>
        <begin position="227"/>
        <end position="238"/>
    </location>
</feature>
<feature type="compositionally biased region" description="Low complexity" evidence="1">
    <location>
        <begin position="239"/>
        <end position="253"/>
    </location>
</feature>
<dbReference type="Proteomes" id="UP000323386">
    <property type="component" value="Unassembled WGS sequence"/>
</dbReference>
<dbReference type="EMBL" id="OOIP01000002">
    <property type="protein sequence ID" value="SPO35604.1"/>
    <property type="molecule type" value="Genomic_DNA"/>
</dbReference>
<feature type="compositionally biased region" description="Polar residues" evidence="1">
    <location>
        <begin position="807"/>
        <end position="829"/>
    </location>
</feature>
<reference evidence="2 3" key="1">
    <citation type="submission" date="2018-03" db="EMBL/GenBank/DDBJ databases">
        <authorList>
            <person name="Guldener U."/>
        </authorList>
    </citation>
    <scope>NUCLEOTIDE SEQUENCE [LARGE SCALE GENOMIC DNA]</scope>
    <source>
        <strain evidence="2 3">DAOM196992</strain>
    </source>
</reference>
<feature type="compositionally biased region" description="Low complexity" evidence="1">
    <location>
        <begin position="470"/>
        <end position="480"/>
    </location>
</feature>
<dbReference type="OrthoDB" id="10693059at2759"/>
<organism evidence="2 3">
    <name type="scientific">Pseudozyma flocculosa</name>
    <dbReference type="NCBI Taxonomy" id="84751"/>
    <lineage>
        <taxon>Eukaryota</taxon>
        <taxon>Fungi</taxon>
        <taxon>Dikarya</taxon>
        <taxon>Basidiomycota</taxon>
        <taxon>Ustilaginomycotina</taxon>
        <taxon>Ustilaginomycetes</taxon>
        <taxon>Ustilaginales</taxon>
        <taxon>Ustilaginaceae</taxon>
        <taxon>Pseudozyma</taxon>
    </lineage>
</organism>
<feature type="region of interest" description="Disordered" evidence="1">
    <location>
        <begin position="761"/>
        <end position="829"/>
    </location>
</feature>
<dbReference type="AlphaFoldDB" id="A0A5C3ETD4"/>
<evidence type="ECO:0000313" key="2">
    <source>
        <dbReference type="EMBL" id="SPO35604.1"/>
    </source>
</evidence>
<feature type="region of interest" description="Disordered" evidence="1">
    <location>
        <begin position="283"/>
        <end position="399"/>
    </location>
</feature>
<evidence type="ECO:0000256" key="1">
    <source>
        <dbReference type="SAM" id="MobiDB-lite"/>
    </source>
</evidence>
<feature type="compositionally biased region" description="Basic and acidic residues" evidence="1">
    <location>
        <begin position="641"/>
        <end position="650"/>
    </location>
</feature>
<feature type="region of interest" description="Disordered" evidence="1">
    <location>
        <begin position="1"/>
        <end position="33"/>
    </location>
</feature>
<feature type="compositionally biased region" description="Polar residues" evidence="1">
    <location>
        <begin position="327"/>
        <end position="351"/>
    </location>
</feature>
<protein>
    <submittedName>
        <fullName evidence="2">Uncharacterized protein</fullName>
    </submittedName>
</protein>
<sequence length="969" mass="102821">MLRKLLRQVGSPSELPSDTPQRQTVPHAITADPPPYLAPPWQPWVPQRVALGDVASFAPPHDHLHALAPAAVADWPNGSSIRLPPPPPPPSIRMAGIASSPALLPAAGQLPHQTTSLGRSTLPFPASDEPTRSQIQPALNDNSVDPPLLAENGAGWTSLAIEVEDSDVAFDRSRKVERLADVVPREQPVTVAPAGESSPPSSRPRRTSKAKKSLRERLPSFSFGQRRVGDQAAKDRQAQDAATTKVDTATVQQPGNGADLAWIEAKRQAEDKFASWLTRSATLGATPEDEAKGASERPPIVSGDAGEQRMGKAAPNALAIGAAPVSASEQSIGHLTTGQTPKDSPQQSRPSQARVRPRKPVAGIDADDLATELSSLVSKHPRLRAKPNKAEGAAAASGDVATTGSAAPLLTPVQLHLPWVSGDQPPPTAHQCSVSAKPKQVGQTQVDGMTASGHQDALHQSSVFTAPSTLLTFGTLGPPTDDQQQQANGSDSSNKRGRQMPQSQPMLREEPTMASFLPLLELERKERPSTARRLSHAPRTRSSLGGDDENDDDDEWGIELGSSADASVVDRIEKWRNQVRSPAPSAVGVAESSISRRTESCKVDDSMSKLTSVSRSPLGPQLTVAVQGETGAEIRSIAPTDELKMPHRNDAGSGCESDDGSSQRTIECQESPLRTNMTPLRRFGQPLGRVQLLDRAEGGKSASSSQVIAPTTKGIEAGYRPVAQGAPKAGRIVARDKPSNQLVGAKTLGTRHHYRLSDSEAEAVFNPASNRASPPRVSGHRSSPSTEQQTTTSTPSPTALSSRSRQGIDTSSPDVKRASSSSAQTSDVQAMQREMLAKAVDRLTSYVENAGELTSLQKSLVALHEKLLATSPSSPGKRDDLDARVALVSAARRNTVFPTFTHVVKTPGLADHPSWESLSLRPCIGTTVLPAPSPARKGRLCFLALTMTAMPETPITKEDRNPTPPSDAS</sequence>
<feature type="region of interest" description="Disordered" evidence="1">
    <location>
        <begin position="423"/>
        <end position="444"/>
    </location>
</feature>
<feature type="compositionally biased region" description="Basic residues" evidence="1">
    <location>
        <begin position="203"/>
        <end position="212"/>
    </location>
</feature>
<feature type="compositionally biased region" description="Polar residues" evidence="1">
    <location>
        <begin position="132"/>
        <end position="143"/>
    </location>
</feature>
<evidence type="ECO:0000313" key="3">
    <source>
        <dbReference type="Proteomes" id="UP000323386"/>
    </source>
</evidence>
<feature type="region of interest" description="Disordered" evidence="1">
    <location>
        <begin position="470"/>
        <end position="563"/>
    </location>
</feature>
<feature type="compositionally biased region" description="Polar residues" evidence="1">
    <location>
        <begin position="660"/>
        <end position="678"/>
    </location>
</feature>
<feature type="compositionally biased region" description="Low complexity" evidence="1">
    <location>
        <begin position="781"/>
        <end position="805"/>
    </location>
</feature>
<feature type="region of interest" description="Disordered" evidence="1">
    <location>
        <begin position="109"/>
        <end position="147"/>
    </location>
</feature>
<accession>A0A5C3ETD4</accession>
<feature type="compositionally biased region" description="Polar residues" evidence="1">
    <location>
        <begin position="481"/>
        <end position="492"/>
    </location>
</feature>
<feature type="region of interest" description="Disordered" evidence="1">
    <location>
        <begin position="576"/>
        <end position="722"/>
    </location>
</feature>
<proteinExistence type="predicted"/>